<proteinExistence type="predicted"/>
<dbReference type="Proteomes" id="UP001500469">
    <property type="component" value="Unassembled WGS sequence"/>
</dbReference>
<evidence type="ECO:0000313" key="1">
    <source>
        <dbReference type="EMBL" id="GAA0878715.1"/>
    </source>
</evidence>
<keyword evidence="2" id="KW-1185">Reference proteome</keyword>
<dbReference type="RefSeq" id="WP_343850367.1">
    <property type="nucleotide sequence ID" value="NZ_BAAAFI010000007.1"/>
</dbReference>
<sequence length="140" mass="16074">MKVYINEEEVDANLMSVNTGLNFGRFDYEGLVVSYYKIVLPTTAFIEAIEQEYTDIRDEIKLDDEEQKETSEFTAIQYGPISKLIENAQALRDVTVTYLDKPLFCKLFEQSDEGTFVINSTDLVEVVADRIEISGRCHIR</sequence>
<evidence type="ECO:0000313" key="2">
    <source>
        <dbReference type="Proteomes" id="UP001500469"/>
    </source>
</evidence>
<accession>A0ABN1MZZ8</accession>
<gene>
    <name evidence="1" type="ORF">GCM10009119_16830</name>
</gene>
<dbReference type="EMBL" id="BAAAFI010000007">
    <property type="protein sequence ID" value="GAA0878715.1"/>
    <property type="molecule type" value="Genomic_DNA"/>
</dbReference>
<protein>
    <submittedName>
        <fullName evidence="1">Uncharacterized protein</fullName>
    </submittedName>
</protein>
<organism evidence="1 2">
    <name type="scientific">Algoriphagus jejuensis</name>
    <dbReference type="NCBI Taxonomy" id="419934"/>
    <lineage>
        <taxon>Bacteria</taxon>
        <taxon>Pseudomonadati</taxon>
        <taxon>Bacteroidota</taxon>
        <taxon>Cytophagia</taxon>
        <taxon>Cytophagales</taxon>
        <taxon>Cyclobacteriaceae</taxon>
        <taxon>Algoriphagus</taxon>
    </lineage>
</organism>
<reference evidence="1 2" key="1">
    <citation type="journal article" date="2019" name="Int. J. Syst. Evol. Microbiol.">
        <title>The Global Catalogue of Microorganisms (GCM) 10K type strain sequencing project: providing services to taxonomists for standard genome sequencing and annotation.</title>
        <authorList>
            <consortium name="The Broad Institute Genomics Platform"/>
            <consortium name="The Broad Institute Genome Sequencing Center for Infectious Disease"/>
            <person name="Wu L."/>
            <person name="Ma J."/>
        </authorList>
    </citation>
    <scope>NUCLEOTIDE SEQUENCE [LARGE SCALE GENOMIC DNA]</scope>
    <source>
        <strain evidence="1 2">JCM 16112</strain>
    </source>
</reference>
<comment type="caution">
    <text evidence="1">The sequence shown here is derived from an EMBL/GenBank/DDBJ whole genome shotgun (WGS) entry which is preliminary data.</text>
</comment>
<name>A0ABN1MZZ8_9BACT</name>